<dbReference type="AlphaFoldDB" id="A0A7C8MV28"/>
<dbReference type="OrthoDB" id="4659845at2759"/>
<protein>
    <submittedName>
        <fullName evidence="1">Uncharacterized protein</fullName>
    </submittedName>
</protein>
<evidence type="ECO:0000313" key="1">
    <source>
        <dbReference type="EMBL" id="KAF2968715.1"/>
    </source>
</evidence>
<sequence>MATDAPDSLLFKSAWPNNNRYLTPKFLDSLRKRLVRLRSRFRDLMEKQDSEDEFDLDGLVRVSEPTFRTIEYIAQEAPPLDPVDPDLAAITSALDSQLQAIIGDSKTPYSLPKIPALPNPEWDAIFQGFCKLLEAIVDAYIIGDNPVYNRKFAISDTPDPTYRLLYDLVDRLNRYPFLRAYHKSIVGKLGCSRSGAAYTQYWLKESTLKRKTDEHDLSDAKKRRLEENIKMG</sequence>
<comment type="caution">
    <text evidence="1">The sequence shown here is derived from an EMBL/GenBank/DDBJ whole genome shotgun (WGS) entry which is preliminary data.</text>
</comment>
<keyword evidence="2" id="KW-1185">Reference proteome</keyword>
<dbReference type="EMBL" id="WUBL01000046">
    <property type="protein sequence ID" value="KAF2968715.1"/>
    <property type="molecule type" value="Genomic_DNA"/>
</dbReference>
<name>A0A7C8MV28_9PEZI</name>
<proteinExistence type="predicted"/>
<accession>A0A7C8MV28</accession>
<gene>
    <name evidence="1" type="ORF">GQX73_g4853</name>
</gene>
<dbReference type="Proteomes" id="UP000481858">
    <property type="component" value="Unassembled WGS sequence"/>
</dbReference>
<dbReference type="InParanoid" id="A0A7C8MV28"/>
<evidence type="ECO:0000313" key="2">
    <source>
        <dbReference type="Proteomes" id="UP000481858"/>
    </source>
</evidence>
<organism evidence="1 2">
    <name type="scientific">Xylaria multiplex</name>
    <dbReference type="NCBI Taxonomy" id="323545"/>
    <lineage>
        <taxon>Eukaryota</taxon>
        <taxon>Fungi</taxon>
        <taxon>Dikarya</taxon>
        <taxon>Ascomycota</taxon>
        <taxon>Pezizomycotina</taxon>
        <taxon>Sordariomycetes</taxon>
        <taxon>Xylariomycetidae</taxon>
        <taxon>Xylariales</taxon>
        <taxon>Xylariaceae</taxon>
        <taxon>Xylaria</taxon>
    </lineage>
</organism>
<reference evidence="1 2" key="1">
    <citation type="submission" date="2019-12" db="EMBL/GenBank/DDBJ databases">
        <title>Draft genome sequence of the ascomycete Xylaria multiplex DSM 110363.</title>
        <authorList>
            <person name="Buettner E."/>
            <person name="Kellner H."/>
        </authorList>
    </citation>
    <scope>NUCLEOTIDE SEQUENCE [LARGE SCALE GENOMIC DNA]</scope>
    <source>
        <strain evidence="1 2">DSM 110363</strain>
    </source>
</reference>